<dbReference type="InterPro" id="IPR036689">
    <property type="entry name" value="ESAT-6-like_sf"/>
</dbReference>
<organism evidence="2 3">
    <name type="scientific">Glycomyces niveus</name>
    <dbReference type="NCBI Taxonomy" id="2820287"/>
    <lineage>
        <taxon>Bacteria</taxon>
        <taxon>Bacillati</taxon>
        <taxon>Actinomycetota</taxon>
        <taxon>Actinomycetes</taxon>
        <taxon>Glycomycetales</taxon>
        <taxon>Glycomycetaceae</taxon>
        <taxon>Glycomyces</taxon>
    </lineage>
</organism>
<gene>
    <name evidence="2" type="ORF">J5V16_14935</name>
</gene>
<evidence type="ECO:0000313" key="2">
    <source>
        <dbReference type="EMBL" id="MBO3734120.1"/>
    </source>
</evidence>
<evidence type="ECO:0000256" key="1">
    <source>
        <dbReference type="SAM" id="MobiDB-lite"/>
    </source>
</evidence>
<feature type="compositionally biased region" description="Basic and acidic residues" evidence="1">
    <location>
        <begin position="84"/>
        <end position="96"/>
    </location>
</feature>
<feature type="region of interest" description="Disordered" evidence="1">
    <location>
        <begin position="143"/>
        <end position="164"/>
    </location>
</feature>
<comment type="caution">
    <text evidence="2">The sequence shown here is derived from an EMBL/GenBank/DDBJ whole genome shotgun (WGS) entry which is preliminary data.</text>
</comment>
<name>A0ABS3U5V9_9ACTN</name>
<proteinExistence type="predicted"/>
<dbReference type="Proteomes" id="UP000681341">
    <property type="component" value="Unassembled WGS sequence"/>
</dbReference>
<accession>A0ABS3U5V9</accession>
<feature type="compositionally biased region" description="Basic and acidic residues" evidence="1">
    <location>
        <begin position="103"/>
        <end position="115"/>
    </location>
</feature>
<dbReference type="EMBL" id="JAGFNP010000008">
    <property type="protein sequence ID" value="MBO3734120.1"/>
    <property type="molecule type" value="Genomic_DNA"/>
</dbReference>
<sequence length="327" mass="35402">MGPLPPVDPLILRTHAGNLELLGYRIESVGYLSAEAGLRTGVFGDLCASMASLIEDRHRDQDQLTRRFPRKIDVATRKLHRMADGKRNGNRDRRADYWAPAGRGERRKATEDRARSRPGQAVDGEALVAKFRERTWIDDRLARRGTAPSPAAPMPHRSDANPAAPLAGPLRSLIDRMEVDREAAAAAARRWALIAAELREIAADLEWSLEADLKGWSGPDHLAYQELMAHNVTGIAAVAATAAMLGHAVEGVAGAVRATREAVSGLADRLAAVGLEAVPWSVQRVLGLYRAAFGIWALVLGYLQALARSMASLRAMLGVRQPGARVA</sequence>
<evidence type="ECO:0000313" key="3">
    <source>
        <dbReference type="Proteomes" id="UP000681341"/>
    </source>
</evidence>
<reference evidence="2 3" key="1">
    <citation type="submission" date="2021-03" db="EMBL/GenBank/DDBJ databases">
        <title>Glycomyces sp. nov., a novel actinomycete isolated from soil.</title>
        <authorList>
            <person name="Yang X."/>
            <person name="Xu X."/>
        </authorList>
    </citation>
    <scope>NUCLEOTIDE SEQUENCE [LARGE SCALE GENOMIC DNA]</scope>
    <source>
        <strain evidence="2 3">NEAU-S30</strain>
    </source>
</reference>
<dbReference type="Gene3D" id="1.10.287.1060">
    <property type="entry name" value="ESAT-6-like"/>
    <property type="match status" value="1"/>
</dbReference>
<feature type="region of interest" description="Disordered" evidence="1">
    <location>
        <begin position="84"/>
        <end position="120"/>
    </location>
</feature>
<dbReference type="SUPFAM" id="SSF140453">
    <property type="entry name" value="EsxAB dimer-like"/>
    <property type="match status" value="1"/>
</dbReference>
<protein>
    <submittedName>
        <fullName evidence="2">Uncharacterized protein</fullName>
    </submittedName>
</protein>
<dbReference type="RefSeq" id="WP_208497188.1">
    <property type="nucleotide sequence ID" value="NZ_JAGFNP010000008.1"/>
</dbReference>
<keyword evidence="3" id="KW-1185">Reference proteome</keyword>